<protein>
    <submittedName>
        <fullName evidence="5">Uncharacterized protein</fullName>
    </submittedName>
</protein>
<dbReference type="Pfam" id="PF24513">
    <property type="entry name" value="DUF7593"/>
    <property type="match status" value="1"/>
</dbReference>
<dbReference type="Gene3D" id="1.25.40.20">
    <property type="entry name" value="Ankyrin repeat-containing domain"/>
    <property type="match status" value="2"/>
</dbReference>
<feature type="region of interest" description="Disordered" evidence="2">
    <location>
        <begin position="1"/>
        <end position="327"/>
    </location>
</feature>
<feature type="compositionally biased region" description="Basic and acidic residues" evidence="2">
    <location>
        <begin position="705"/>
        <end position="714"/>
    </location>
</feature>
<feature type="compositionally biased region" description="Low complexity" evidence="2">
    <location>
        <begin position="130"/>
        <end position="145"/>
    </location>
</feature>
<feature type="compositionally biased region" description="Polar residues" evidence="2">
    <location>
        <begin position="739"/>
        <end position="749"/>
    </location>
</feature>
<feature type="compositionally biased region" description="Pro residues" evidence="2">
    <location>
        <begin position="487"/>
        <end position="497"/>
    </location>
</feature>
<evidence type="ECO:0000313" key="5">
    <source>
        <dbReference type="EMBL" id="ETI27689.1"/>
    </source>
</evidence>
<feature type="region of interest" description="Disordered" evidence="2">
    <location>
        <begin position="452"/>
        <end position="515"/>
    </location>
</feature>
<feature type="compositionally biased region" description="Basic and acidic residues" evidence="2">
    <location>
        <begin position="933"/>
        <end position="942"/>
    </location>
</feature>
<dbReference type="GeneID" id="19978631"/>
<dbReference type="InterPro" id="IPR036770">
    <property type="entry name" value="Ankyrin_rpt-contain_sf"/>
</dbReference>
<dbReference type="PROSITE" id="PS50297">
    <property type="entry name" value="ANK_REP_REGION"/>
    <property type="match status" value="2"/>
</dbReference>
<dbReference type="SMART" id="SM00248">
    <property type="entry name" value="ANK"/>
    <property type="match status" value="5"/>
</dbReference>
<feature type="compositionally biased region" description="Polar residues" evidence="2">
    <location>
        <begin position="16"/>
        <end position="26"/>
    </location>
</feature>
<dbReference type="OrthoDB" id="194358at2759"/>
<feature type="compositionally biased region" description="Basic and acidic residues" evidence="2">
    <location>
        <begin position="869"/>
        <end position="886"/>
    </location>
</feature>
<feature type="compositionally biased region" description="Low complexity" evidence="2">
    <location>
        <begin position="83"/>
        <end position="95"/>
    </location>
</feature>
<dbReference type="EMBL" id="KB822697">
    <property type="protein sequence ID" value="ETI27689.1"/>
    <property type="molecule type" value="Genomic_DNA"/>
</dbReference>
<feature type="compositionally biased region" description="Acidic residues" evidence="2">
    <location>
        <begin position="60"/>
        <end position="70"/>
    </location>
</feature>
<dbReference type="InterPro" id="IPR056485">
    <property type="entry name" value="ARM_KRIT1"/>
</dbReference>
<feature type="compositionally biased region" description="Polar residues" evidence="2">
    <location>
        <begin position="910"/>
        <end position="924"/>
    </location>
</feature>
<dbReference type="InterPro" id="IPR002110">
    <property type="entry name" value="Ankyrin_rpt"/>
</dbReference>
<evidence type="ECO:0000256" key="2">
    <source>
        <dbReference type="SAM" id="MobiDB-lite"/>
    </source>
</evidence>
<feature type="region of interest" description="Disordered" evidence="2">
    <location>
        <begin position="652"/>
        <end position="1056"/>
    </location>
</feature>
<evidence type="ECO:0000259" key="3">
    <source>
        <dbReference type="Pfam" id="PF24513"/>
    </source>
</evidence>
<name>V9DL90_9EURO</name>
<accession>V9DL90</accession>
<feature type="domain" description="KRIT1 ARM-repeats" evidence="4">
    <location>
        <begin position="505"/>
        <end position="652"/>
    </location>
</feature>
<feature type="compositionally biased region" description="Basic and acidic residues" evidence="2">
    <location>
        <begin position="301"/>
        <end position="313"/>
    </location>
</feature>
<reference evidence="5 6" key="1">
    <citation type="submission" date="2013-03" db="EMBL/GenBank/DDBJ databases">
        <title>The Genome Sequence of Cladophialophora carrionii CBS 160.54.</title>
        <authorList>
            <consortium name="The Broad Institute Genomics Platform"/>
            <person name="Cuomo C."/>
            <person name="de Hoog S."/>
            <person name="Gorbushina A."/>
            <person name="Walker B."/>
            <person name="Young S.K."/>
            <person name="Zeng Q."/>
            <person name="Gargeya S."/>
            <person name="Fitzgerald M."/>
            <person name="Haas B."/>
            <person name="Abouelleil A."/>
            <person name="Allen A.W."/>
            <person name="Alvarado L."/>
            <person name="Arachchi H.M."/>
            <person name="Berlin A.M."/>
            <person name="Chapman S.B."/>
            <person name="Gainer-Dewar J."/>
            <person name="Goldberg J."/>
            <person name="Griggs A."/>
            <person name="Gujja S."/>
            <person name="Hansen M."/>
            <person name="Howarth C."/>
            <person name="Imamovic A."/>
            <person name="Ireland A."/>
            <person name="Larimer J."/>
            <person name="McCowan C."/>
            <person name="Murphy C."/>
            <person name="Pearson M."/>
            <person name="Poon T.W."/>
            <person name="Priest M."/>
            <person name="Roberts A."/>
            <person name="Saif S."/>
            <person name="Shea T."/>
            <person name="Sisk P."/>
            <person name="Sykes S."/>
            <person name="Wortman J."/>
            <person name="Nusbaum C."/>
            <person name="Birren B."/>
        </authorList>
    </citation>
    <scope>NUCLEOTIDE SEQUENCE [LARGE SCALE GENOMIC DNA]</scope>
    <source>
        <strain evidence="5 6">CBS 160.54</strain>
    </source>
</reference>
<dbReference type="GO" id="GO:0005654">
    <property type="term" value="C:nucleoplasm"/>
    <property type="evidence" value="ECO:0007669"/>
    <property type="project" value="TreeGrafter"/>
</dbReference>
<feature type="repeat" description="ANK" evidence="1">
    <location>
        <begin position="363"/>
        <end position="395"/>
    </location>
</feature>
<feature type="compositionally biased region" description="Basic and acidic residues" evidence="2">
    <location>
        <begin position="894"/>
        <end position="908"/>
    </location>
</feature>
<feature type="compositionally biased region" description="Basic residues" evidence="2">
    <location>
        <begin position="777"/>
        <end position="793"/>
    </location>
</feature>
<feature type="compositionally biased region" description="Basic and acidic residues" evidence="2">
    <location>
        <begin position="954"/>
        <end position="1056"/>
    </location>
</feature>
<dbReference type="SUPFAM" id="SSF48403">
    <property type="entry name" value="Ankyrin repeat"/>
    <property type="match status" value="1"/>
</dbReference>
<evidence type="ECO:0000313" key="6">
    <source>
        <dbReference type="Proteomes" id="UP000030678"/>
    </source>
</evidence>
<dbReference type="PRINTS" id="PR01415">
    <property type="entry name" value="ANKYRIN"/>
</dbReference>
<evidence type="ECO:0000256" key="1">
    <source>
        <dbReference type="PROSITE-ProRule" id="PRU00023"/>
    </source>
</evidence>
<dbReference type="VEuPathDB" id="FungiDB:G647_00138"/>
<dbReference type="Pfam" id="PF12796">
    <property type="entry name" value="Ank_2"/>
    <property type="match status" value="1"/>
</dbReference>
<proteinExistence type="predicted"/>
<dbReference type="InterPro" id="IPR056015">
    <property type="entry name" value="DUF7593"/>
</dbReference>
<dbReference type="Pfam" id="PF24521">
    <property type="entry name" value="Ank_KRIT1"/>
    <property type="match status" value="1"/>
</dbReference>
<dbReference type="PANTHER" id="PTHR24149:SF14">
    <property type="entry name" value="ANKYRIN REPEAT DOMAIN 12"/>
    <property type="match status" value="1"/>
</dbReference>
<dbReference type="PROSITE" id="PS50088">
    <property type="entry name" value="ANK_REPEAT"/>
    <property type="match status" value="2"/>
</dbReference>
<feature type="compositionally biased region" description="Basic residues" evidence="2">
    <location>
        <begin position="750"/>
        <end position="759"/>
    </location>
</feature>
<gene>
    <name evidence="5" type="ORF">G647_00138</name>
</gene>
<feature type="repeat" description="ANK" evidence="1">
    <location>
        <begin position="396"/>
        <end position="428"/>
    </location>
</feature>
<dbReference type="Proteomes" id="UP000030678">
    <property type="component" value="Unassembled WGS sequence"/>
</dbReference>
<evidence type="ECO:0000259" key="4">
    <source>
        <dbReference type="Pfam" id="PF24521"/>
    </source>
</evidence>
<keyword evidence="1" id="KW-0040">ANK repeat</keyword>
<feature type="compositionally biased region" description="Polar residues" evidence="2">
    <location>
        <begin position="1302"/>
        <end position="1317"/>
    </location>
</feature>
<sequence length="1327" mass="148291">MSEVVDSNGPQDAPMEQTTNQASGKNHPSAPYTAHKAAVMTSDPAAASGGAGETMVDVPAEPDADGDSEAETLIQSPEKQRTAADSASVAGSASVPRTKDGDPSAAAIATDNDSNSRKRKRSLDDDEAFSTSSRRSSPLSSPRIPLHTPDSDSDVSNHIASRKSKPTSRRPESDAADSDSPVEKSAKHQTRKRRPSDILPSISKQRAKNTGGGADPGSTERRETRSATYPRHKSEDRSPSPRPLRREHRRGVSTQLTLGDVERKKRGRPPAIQTKRSGSADHNRIVMSSDSDSDSPQQPRPDLHKYSSVDHDTMSPAKVTGPRKWRDKNGRTFLSRAASNNDLAAVKTKYAERPEDLNLPDNAGNTPLQIAALQGYVEIVRFLLENGCEVDTRNIDRDTALIDAVENGHVEVVKLLLIHGANPRLGNAKGDEPYELVPPDDENYDEIRALLADAKDKPNSHRVSMDYTDAPRDGASSRAASAASPRDSPPMIGPRSPPAGFGRRRTGRSESTRNDLLWQANTQENLKKLAAQGDVQGVANILNVLQKAETESLIAAAKAGHEEVLQYLLAMGDTEPDPDPIRHLKVGYNTPLLAAIGKGHPEVVKLLVEQSGFNPMRKLLKGKSYHEISAERRGEQWQKEYEILKTAYDKYASKHRKATSPRATRDADKLKPRSGRRSQSPIPSKLGKSASPSLTHKQLPGKSPHSSERDRDLDAGTVDGMERRKHNAAKRDIADLSVAVSSDQDQTVHSARKGHVKRRSQSDFSQQSNPDPDPAAHRRRRLVTGKEHRRRRSNVGASSDEDAVSVKGEARSGTLLKRTRDSVSPGRPVAGAGENGRSAAKKRRTVIESSPEETRPGLRKSSIVSSSPVRERKALEESVLRGEKSGSDMVVQEKTAEAMDLDKPEVEALTRTQVTAAPTSTVSESDIPLQRTETTEEIKTELVDPGPSEAELQAQREEEARKAEEAKRAEAERIAAEKAAEERRLAEEAARLKKAEEEAALRKKEEEERQEQRRKEEEERQELRRKEEEERQALRKKEEEERREQRRKEEEERQELRRREEEERQERIRRELEERQRRHEEQLKEQQRRQEELLREQQRRERLEAEERRRDALPALLKQSAILIDRNDPEARSGAWLKLFLPLYTAKSVQLDPNTPDANKNELWVPNFQVAGLLATKDLNLRNYTSLETRPVTMHERQRLWSVARNSLSYDVQTSHWNTTIKQAIQREEEQRPKFYAMEELFWVKLSDFEDQVFRHPHLASLNIGKQPISLRVLPSRQMNGNGQTPHSPASLPDFAHGKTPQLANGINPHSSPTANGNGFGYPRRED</sequence>
<feature type="domain" description="DUF7593" evidence="3">
    <location>
        <begin position="1109"/>
        <end position="1258"/>
    </location>
</feature>
<feature type="region of interest" description="Disordered" evidence="2">
    <location>
        <begin position="1277"/>
        <end position="1327"/>
    </location>
</feature>
<dbReference type="RefSeq" id="XP_008721763.1">
    <property type="nucleotide sequence ID" value="XM_008723541.1"/>
</dbReference>
<dbReference type="HOGENOM" id="CLU_002229_1_0_1"/>
<dbReference type="PANTHER" id="PTHR24149">
    <property type="entry name" value="ANKYRIN REPEAT DOMAIN-CONTAINING PROTEIN 12"/>
    <property type="match status" value="1"/>
</dbReference>
<feature type="compositionally biased region" description="Polar residues" evidence="2">
    <location>
        <begin position="1277"/>
        <end position="1288"/>
    </location>
</feature>
<feature type="compositionally biased region" description="Low complexity" evidence="2">
    <location>
        <begin position="473"/>
        <end position="486"/>
    </location>
</feature>
<organism evidence="5 6">
    <name type="scientific">Cladophialophora carrionii CBS 160.54</name>
    <dbReference type="NCBI Taxonomy" id="1279043"/>
    <lineage>
        <taxon>Eukaryota</taxon>
        <taxon>Fungi</taxon>
        <taxon>Dikarya</taxon>
        <taxon>Ascomycota</taxon>
        <taxon>Pezizomycotina</taxon>
        <taxon>Eurotiomycetes</taxon>
        <taxon>Chaetothyriomycetidae</taxon>
        <taxon>Chaetothyriales</taxon>
        <taxon>Herpotrichiellaceae</taxon>
        <taxon>Cladophialophora</taxon>
    </lineage>
</organism>
<dbReference type="InterPro" id="IPR053210">
    <property type="entry name" value="ANKRD12"/>
</dbReference>